<reference evidence="1" key="1">
    <citation type="submission" date="2020-08" db="EMBL/GenBank/DDBJ databases">
        <title>Multicomponent nature underlies the extraordinary mechanical properties of spider dragline silk.</title>
        <authorList>
            <person name="Kono N."/>
            <person name="Nakamura H."/>
            <person name="Mori M."/>
            <person name="Yoshida Y."/>
            <person name="Ohtoshi R."/>
            <person name="Malay A.D."/>
            <person name="Moran D.A.P."/>
            <person name="Tomita M."/>
            <person name="Numata K."/>
            <person name="Arakawa K."/>
        </authorList>
    </citation>
    <scope>NUCLEOTIDE SEQUENCE</scope>
</reference>
<dbReference type="EMBL" id="BMAV01005895">
    <property type="protein sequence ID" value="GFY47322.1"/>
    <property type="molecule type" value="Genomic_DNA"/>
</dbReference>
<dbReference type="EMBL" id="BMAV01020545">
    <property type="protein sequence ID" value="GFY74077.1"/>
    <property type="molecule type" value="Genomic_DNA"/>
</dbReference>
<protein>
    <submittedName>
        <fullName evidence="1">Uncharacterized protein</fullName>
    </submittedName>
</protein>
<evidence type="ECO:0000313" key="1">
    <source>
        <dbReference type="EMBL" id="GFY47322.1"/>
    </source>
</evidence>
<comment type="caution">
    <text evidence="1">The sequence shown here is derived from an EMBL/GenBank/DDBJ whole genome shotgun (WGS) entry which is preliminary data.</text>
</comment>
<evidence type="ECO:0000313" key="3">
    <source>
        <dbReference type="Proteomes" id="UP000886998"/>
    </source>
</evidence>
<dbReference type="Proteomes" id="UP000886998">
    <property type="component" value="Unassembled WGS sequence"/>
</dbReference>
<organism evidence="1 3">
    <name type="scientific">Trichonephila inaurata madagascariensis</name>
    <dbReference type="NCBI Taxonomy" id="2747483"/>
    <lineage>
        <taxon>Eukaryota</taxon>
        <taxon>Metazoa</taxon>
        <taxon>Ecdysozoa</taxon>
        <taxon>Arthropoda</taxon>
        <taxon>Chelicerata</taxon>
        <taxon>Arachnida</taxon>
        <taxon>Araneae</taxon>
        <taxon>Araneomorphae</taxon>
        <taxon>Entelegynae</taxon>
        <taxon>Araneoidea</taxon>
        <taxon>Nephilidae</taxon>
        <taxon>Trichonephila</taxon>
        <taxon>Trichonephila inaurata</taxon>
    </lineage>
</organism>
<evidence type="ECO:0000313" key="2">
    <source>
        <dbReference type="EMBL" id="GFY74077.1"/>
    </source>
</evidence>
<keyword evidence="3" id="KW-1185">Reference proteome</keyword>
<sequence>MGRLRTSWMINTSLAKSEVRRGLSPNNQFWGLRFRTIPVFCKIPFLKVFGFLLHKTSTSAVSKGYRVESSENWLPLSVTGGIKSLQQWSG</sequence>
<dbReference type="AlphaFoldDB" id="A0A8X6X6Y9"/>
<proteinExistence type="predicted"/>
<name>A0A8X6X6Y9_9ARAC</name>
<gene>
    <name evidence="2" type="ORF">TNIN_42011</name>
    <name evidence="1" type="ORF">TNIN_468381</name>
</gene>
<accession>A0A8X6X6Y9</accession>